<protein>
    <recommendedName>
        <fullName evidence="16">Adenosylcobinamide kinase</fullName>
        <ecNumber evidence="8">2.7.1.156</ecNumber>
        <ecNumber evidence="9">2.7.7.62</ecNumber>
    </recommendedName>
    <alternativeName>
        <fullName evidence="17">Adenosylcobinamide-phosphate guanylyltransferase</fullName>
    </alternativeName>
</protein>
<evidence type="ECO:0000256" key="3">
    <source>
        <dbReference type="ARBA" id="ARBA00001522"/>
    </source>
</evidence>
<comment type="catalytic activity">
    <reaction evidence="3">
        <text>adenosylcob(III)inamide + GTP = adenosylcob(III)inamide phosphate + GDP + H(+)</text>
        <dbReference type="Rhea" id="RHEA:15765"/>
        <dbReference type="ChEBI" id="CHEBI:2480"/>
        <dbReference type="ChEBI" id="CHEBI:15378"/>
        <dbReference type="ChEBI" id="CHEBI:37565"/>
        <dbReference type="ChEBI" id="CHEBI:58189"/>
        <dbReference type="ChEBI" id="CHEBI:58502"/>
        <dbReference type="EC" id="2.7.1.156"/>
    </reaction>
</comment>
<dbReference type="InterPro" id="IPR003203">
    <property type="entry name" value="CobU/CobP"/>
</dbReference>
<evidence type="ECO:0000256" key="2">
    <source>
        <dbReference type="ARBA" id="ARBA00000711"/>
    </source>
</evidence>
<evidence type="ECO:0000256" key="13">
    <source>
        <dbReference type="ARBA" id="ARBA00022777"/>
    </source>
</evidence>
<reference evidence="20" key="2">
    <citation type="journal article" date="2021" name="PeerJ">
        <title>Extensive microbial diversity within the chicken gut microbiome revealed by metagenomics and culture.</title>
        <authorList>
            <person name="Gilroy R."/>
            <person name="Ravi A."/>
            <person name="Getino M."/>
            <person name="Pursley I."/>
            <person name="Horton D.L."/>
            <person name="Alikhan N.F."/>
            <person name="Baker D."/>
            <person name="Gharbi K."/>
            <person name="Hall N."/>
            <person name="Watson M."/>
            <person name="Adriaenssens E.M."/>
            <person name="Foster-Nyarko E."/>
            <person name="Jarju S."/>
            <person name="Secka A."/>
            <person name="Antonio M."/>
            <person name="Oren A."/>
            <person name="Chaudhuri R.R."/>
            <person name="La Ragione R."/>
            <person name="Hildebrand F."/>
            <person name="Pallen M.J."/>
        </authorList>
    </citation>
    <scope>NUCLEOTIDE SEQUENCE</scope>
    <source>
        <strain evidence="20">13361</strain>
    </source>
</reference>
<dbReference type="EC" id="2.7.1.156" evidence="8"/>
<evidence type="ECO:0000256" key="17">
    <source>
        <dbReference type="ARBA" id="ARBA00030571"/>
    </source>
</evidence>
<sequence>MKILVTGGSASGKSAVAEELCVKLGKQTAYIATMQPFGKDAAYRIERHRKLREGKGFLTVEQYTDISKVADKLGSQADTLLIECLSNLCANEIFSPEGAGQETENRIAQGIGALGERYENVIVVTNEIFSDGIAYPRETQEYIQTLGRLNARLARWADAVVEVFCGIPLYRKAPENRVKGCMET</sequence>
<dbReference type="Proteomes" id="UP000886796">
    <property type="component" value="Unassembled WGS sequence"/>
</dbReference>
<accession>A0A9D0Z2U1</accession>
<evidence type="ECO:0000256" key="5">
    <source>
        <dbReference type="ARBA" id="ARBA00004692"/>
    </source>
</evidence>
<feature type="binding site" evidence="19">
    <location>
        <position position="83"/>
    </location>
    <ligand>
        <name>GTP</name>
        <dbReference type="ChEBI" id="CHEBI:37565"/>
    </ligand>
</feature>
<evidence type="ECO:0000256" key="8">
    <source>
        <dbReference type="ARBA" id="ARBA00012016"/>
    </source>
</evidence>
<comment type="pathway">
    <text evidence="6">Cofactor biosynthesis; adenosylcobalamin biosynthesis; adenosylcobalamin from cob(II)yrinate a,c-diamide: step 5/7.</text>
</comment>
<keyword evidence="11" id="KW-0808">Transferase</keyword>
<organism evidence="20 21">
    <name type="scientific">Candidatus Faecousia excrementigallinarum</name>
    <dbReference type="NCBI Taxonomy" id="2840806"/>
    <lineage>
        <taxon>Bacteria</taxon>
        <taxon>Bacillati</taxon>
        <taxon>Bacillota</taxon>
        <taxon>Clostridia</taxon>
        <taxon>Eubacteriales</taxon>
        <taxon>Oscillospiraceae</taxon>
        <taxon>Faecousia</taxon>
    </lineage>
</organism>
<comment type="catalytic activity">
    <reaction evidence="1">
        <text>adenosylcob(III)inamide + ATP = adenosylcob(III)inamide phosphate + ADP + H(+)</text>
        <dbReference type="Rhea" id="RHEA:15769"/>
        <dbReference type="ChEBI" id="CHEBI:2480"/>
        <dbReference type="ChEBI" id="CHEBI:15378"/>
        <dbReference type="ChEBI" id="CHEBI:30616"/>
        <dbReference type="ChEBI" id="CHEBI:58502"/>
        <dbReference type="ChEBI" id="CHEBI:456216"/>
        <dbReference type="EC" id="2.7.1.156"/>
    </reaction>
</comment>
<feature type="active site" description="GMP-histidine intermediate" evidence="18">
    <location>
        <position position="48"/>
    </location>
</feature>
<keyword evidence="13 20" id="KW-0418">Kinase</keyword>
<dbReference type="AlphaFoldDB" id="A0A9D0Z2U1"/>
<feature type="binding site" evidence="19">
    <location>
        <position position="61"/>
    </location>
    <ligand>
        <name>GTP</name>
        <dbReference type="ChEBI" id="CHEBI:37565"/>
    </ligand>
</feature>
<feature type="binding site" evidence="19">
    <location>
        <begin position="7"/>
        <end position="14"/>
    </location>
    <ligand>
        <name>GTP</name>
        <dbReference type="ChEBI" id="CHEBI:37565"/>
    </ligand>
</feature>
<evidence type="ECO:0000256" key="12">
    <source>
        <dbReference type="ARBA" id="ARBA00022741"/>
    </source>
</evidence>
<comment type="catalytic activity">
    <reaction evidence="2">
        <text>adenosylcob(III)inamide phosphate + GTP + H(+) = adenosylcob(III)inamide-GDP + diphosphate</text>
        <dbReference type="Rhea" id="RHEA:22712"/>
        <dbReference type="ChEBI" id="CHEBI:15378"/>
        <dbReference type="ChEBI" id="CHEBI:33019"/>
        <dbReference type="ChEBI" id="CHEBI:37565"/>
        <dbReference type="ChEBI" id="CHEBI:58502"/>
        <dbReference type="ChEBI" id="CHEBI:60487"/>
        <dbReference type="EC" id="2.7.7.62"/>
    </reaction>
</comment>
<evidence type="ECO:0000256" key="11">
    <source>
        <dbReference type="ARBA" id="ARBA00022679"/>
    </source>
</evidence>
<evidence type="ECO:0000256" key="9">
    <source>
        <dbReference type="ARBA" id="ARBA00012523"/>
    </source>
</evidence>
<comment type="pathway">
    <text evidence="5">Cofactor biosynthesis; adenosylcobalamin biosynthesis; adenosylcobalamin from cob(II)yrinate a,c-diamide: step 6/7.</text>
</comment>
<evidence type="ECO:0000313" key="21">
    <source>
        <dbReference type="Proteomes" id="UP000886796"/>
    </source>
</evidence>
<reference evidence="20" key="1">
    <citation type="submission" date="2020-10" db="EMBL/GenBank/DDBJ databases">
        <authorList>
            <person name="Gilroy R."/>
        </authorList>
    </citation>
    <scope>NUCLEOTIDE SEQUENCE</scope>
    <source>
        <strain evidence="20">13361</strain>
    </source>
</reference>
<gene>
    <name evidence="20" type="ORF">IAB74_00190</name>
</gene>
<name>A0A9D0Z2U1_9FIRM</name>
<dbReference type="PIRSF" id="PIRSF006135">
    <property type="entry name" value="CobU"/>
    <property type="match status" value="1"/>
</dbReference>
<evidence type="ECO:0000256" key="4">
    <source>
        <dbReference type="ARBA" id="ARBA00003889"/>
    </source>
</evidence>
<dbReference type="CDD" id="cd00544">
    <property type="entry name" value="CobU"/>
    <property type="match status" value="1"/>
</dbReference>
<evidence type="ECO:0000256" key="14">
    <source>
        <dbReference type="ARBA" id="ARBA00022840"/>
    </source>
</evidence>
<dbReference type="EMBL" id="DVFK01000006">
    <property type="protein sequence ID" value="HIQ66915.1"/>
    <property type="molecule type" value="Genomic_DNA"/>
</dbReference>
<keyword evidence="10" id="KW-0169">Cobalamin biosynthesis</keyword>
<evidence type="ECO:0000256" key="15">
    <source>
        <dbReference type="ARBA" id="ARBA00023134"/>
    </source>
</evidence>
<dbReference type="PANTHER" id="PTHR34848:SF1">
    <property type="entry name" value="BIFUNCTIONAL ADENOSYLCOBALAMIN BIOSYNTHESIS PROTEIN COBU"/>
    <property type="match status" value="1"/>
</dbReference>
<evidence type="ECO:0000256" key="10">
    <source>
        <dbReference type="ARBA" id="ARBA00022573"/>
    </source>
</evidence>
<keyword evidence="20" id="KW-0548">Nucleotidyltransferase</keyword>
<dbReference type="GO" id="GO:0005524">
    <property type="term" value="F:ATP binding"/>
    <property type="evidence" value="ECO:0007669"/>
    <property type="project" value="UniProtKB-KW"/>
</dbReference>
<dbReference type="PANTHER" id="PTHR34848">
    <property type="match status" value="1"/>
</dbReference>
<evidence type="ECO:0000256" key="1">
    <source>
        <dbReference type="ARBA" id="ARBA00000312"/>
    </source>
</evidence>
<evidence type="ECO:0000256" key="16">
    <source>
        <dbReference type="ARBA" id="ARBA00029570"/>
    </source>
</evidence>
<feature type="binding site" evidence="19">
    <location>
        <begin position="49"/>
        <end position="52"/>
    </location>
    <ligand>
        <name>GTP</name>
        <dbReference type="ChEBI" id="CHEBI:37565"/>
    </ligand>
</feature>
<dbReference type="GO" id="GO:0008820">
    <property type="term" value="F:cobinamide phosphate guanylyltransferase activity"/>
    <property type="evidence" value="ECO:0007669"/>
    <property type="project" value="UniProtKB-EC"/>
</dbReference>
<comment type="caution">
    <text evidence="20">The sequence shown here is derived from an EMBL/GenBank/DDBJ whole genome shotgun (WGS) entry which is preliminary data.</text>
</comment>
<dbReference type="InterPro" id="IPR027417">
    <property type="entry name" value="P-loop_NTPase"/>
</dbReference>
<keyword evidence="12 19" id="KW-0547">Nucleotide-binding</keyword>
<dbReference type="EC" id="2.7.7.62" evidence="9"/>
<dbReference type="SUPFAM" id="SSF52540">
    <property type="entry name" value="P-loop containing nucleoside triphosphate hydrolases"/>
    <property type="match status" value="1"/>
</dbReference>
<dbReference type="Gene3D" id="3.40.50.300">
    <property type="entry name" value="P-loop containing nucleotide triphosphate hydrolases"/>
    <property type="match status" value="1"/>
</dbReference>
<evidence type="ECO:0000313" key="20">
    <source>
        <dbReference type="EMBL" id="HIQ66915.1"/>
    </source>
</evidence>
<keyword evidence="15 19" id="KW-0342">GTP-binding</keyword>
<comment type="function">
    <text evidence="4">Catalyzes ATP-dependent phosphorylation of adenosylcobinamide and addition of GMP to adenosylcobinamide phosphate.</text>
</comment>
<proteinExistence type="inferred from homology"/>
<evidence type="ECO:0000256" key="19">
    <source>
        <dbReference type="PIRSR" id="PIRSR006135-2"/>
    </source>
</evidence>
<dbReference type="GO" id="GO:0009236">
    <property type="term" value="P:cobalamin biosynthetic process"/>
    <property type="evidence" value="ECO:0007669"/>
    <property type="project" value="UniProtKB-KW"/>
</dbReference>
<keyword evidence="14" id="KW-0067">ATP-binding</keyword>
<evidence type="ECO:0000256" key="7">
    <source>
        <dbReference type="ARBA" id="ARBA00007490"/>
    </source>
</evidence>
<comment type="similarity">
    <text evidence="7">Belongs to the CobU/CobP family.</text>
</comment>
<dbReference type="Pfam" id="PF02283">
    <property type="entry name" value="CobU"/>
    <property type="match status" value="1"/>
</dbReference>
<dbReference type="GO" id="GO:0043752">
    <property type="term" value="F:adenosylcobinamide kinase activity"/>
    <property type="evidence" value="ECO:0007669"/>
    <property type="project" value="UniProtKB-EC"/>
</dbReference>
<evidence type="ECO:0000256" key="18">
    <source>
        <dbReference type="PIRSR" id="PIRSR006135-1"/>
    </source>
</evidence>
<dbReference type="GO" id="GO:0005525">
    <property type="term" value="F:GTP binding"/>
    <property type="evidence" value="ECO:0007669"/>
    <property type="project" value="UniProtKB-KW"/>
</dbReference>
<evidence type="ECO:0000256" key="6">
    <source>
        <dbReference type="ARBA" id="ARBA00005159"/>
    </source>
</evidence>